<dbReference type="SUPFAM" id="SSF51197">
    <property type="entry name" value="Clavaminate synthase-like"/>
    <property type="match status" value="1"/>
</dbReference>
<accession>M8A887</accession>
<dbReference type="PANTHER" id="PTHR10209:SF773">
    <property type="entry name" value="FE2OG DIOXYGENASE DOMAIN-CONTAINING PROTEIN"/>
    <property type="match status" value="1"/>
</dbReference>
<keyword evidence="4" id="KW-0560">Oxidoreductase</keyword>
<dbReference type="OMA" id="NDEQPVW"/>
<evidence type="ECO:0000313" key="6">
    <source>
        <dbReference type="EMBL" id="EMS68692.1"/>
    </source>
</evidence>
<dbReference type="FunFam" id="2.60.120.330:FF:000005">
    <property type="entry name" value="1-aminocyclopropane-1-carboxylate oxidase homolog 1"/>
    <property type="match status" value="1"/>
</dbReference>
<evidence type="ECO:0000256" key="5">
    <source>
        <dbReference type="ARBA" id="ARBA00023004"/>
    </source>
</evidence>
<dbReference type="InterPro" id="IPR005123">
    <property type="entry name" value="Oxoglu/Fe-dep_dioxygenase_dom"/>
</dbReference>
<dbReference type="Gene3D" id="2.60.120.330">
    <property type="entry name" value="B-lactam Antibiotic, Isopenicillin N Synthase, Chain"/>
    <property type="match status" value="1"/>
</dbReference>
<dbReference type="InterPro" id="IPR026992">
    <property type="entry name" value="DIOX_N"/>
</dbReference>
<comment type="similarity">
    <text evidence="2">Belongs to the iron/ascorbate-dependent oxidoreductase family.</text>
</comment>
<dbReference type="PROSITE" id="PS51471">
    <property type="entry name" value="FE2OG_OXY"/>
    <property type="match status" value="1"/>
</dbReference>
<evidence type="ECO:0000256" key="2">
    <source>
        <dbReference type="ARBA" id="ARBA00008056"/>
    </source>
</evidence>
<dbReference type="Pfam" id="PF03171">
    <property type="entry name" value="2OG-FeII_Oxy"/>
    <property type="match status" value="1"/>
</dbReference>
<dbReference type="eggNOG" id="KOG0143">
    <property type="taxonomic scope" value="Eukaryota"/>
</dbReference>
<reference evidence="6" key="1">
    <citation type="journal article" date="2013" name="Nature">
        <title>Draft genome of the wheat A-genome progenitor Triticum urartu.</title>
        <authorList>
            <person name="Ling H.Q."/>
            <person name="Zhao S."/>
            <person name="Liu D."/>
            <person name="Wang J."/>
            <person name="Sun H."/>
            <person name="Zhang C."/>
            <person name="Fan H."/>
            <person name="Li D."/>
            <person name="Dong L."/>
            <person name="Tao Y."/>
            <person name="Gao C."/>
            <person name="Wu H."/>
            <person name="Li Y."/>
            <person name="Cui Y."/>
            <person name="Guo X."/>
            <person name="Zheng S."/>
            <person name="Wang B."/>
            <person name="Yu K."/>
            <person name="Liang Q."/>
            <person name="Yang W."/>
            <person name="Lou X."/>
            <person name="Chen J."/>
            <person name="Feng M."/>
            <person name="Jian J."/>
            <person name="Zhang X."/>
            <person name="Luo G."/>
            <person name="Jiang Y."/>
            <person name="Liu J."/>
            <person name="Wang Z."/>
            <person name="Sha Y."/>
            <person name="Zhang B."/>
            <person name="Wu H."/>
            <person name="Tang D."/>
            <person name="Shen Q."/>
            <person name="Xue P."/>
            <person name="Zou S."/>
            <person name="Wang X."/>
            <person name="Liu X."/>
            <person name="Wang F."/>
            <person name="Yang Y."/>
            <person name="An X."/>
            <person name="Dong Z."/>
            <person name="Zhang K."/>
            <person name="Zhang X."/>
            <person name="Luo M.C."/>
            <person name="Dvorak J."/>
            <person name="Tong Y."/>
            <person name="Wang J."/>
            <person name="Yang H."/>
            <person name="Li Z."/>
            <person name="Wang D."/>
            <person name="Zhang A."/>
            <person name="Wang J."/>
        </authorList>
    </citation>
    <scope>NUCLEOTIDE SEQUENCE</scope>
</reference>
<evidence type="ECO:0000256" key="4">
    <source>
        <dbReference type="ARBA" id="ARBA00023002"/>
    </source>
</evidence>
<dbReference type="InterPro" id="IPR044861">
    <property type="entry name" value="IPNS-like_FE2OG_OXY"/>
</dbReference>
<dbReference type="PANTHER" id="PTHR10209">
    <property type="entry name" value="OXIDOREDUCTASE, 2OG-FE II OXYGENASE FAMILY PROTEIN"/>
    <property type="match status" value="1"/>
</dbReference>
<dbReference type="EMBL" id="KD002935">
    <property type="protein sequence ID" value="EMS68692.1"/>
    <property type="molecule type" value="Genomic_DNA"/>
</dbReference>
<dbReference type="PRINTS" id="PR00682">
    <property type="entry name" value="IPNSYNTHASE"/>
</dbReference>
<keyword evidence="3" id="KW-0479">Metal-binding</keyword>
<keyword evidence="5" id="KW-0408">Iron</keyword>
<dbReference type="Pfam" id="PF14226">
    <property type="entry name" value="DIOX_N"/>
    <property type="match status" value="1"/>
</dbReference>
<proteinExistence type="inferred from homology"/>
<evidence type="ECO:0000256" key="3">
    <source>
        <dbReference type="ARBA" id="ARBA00022723"/>
    </source>
</evidence>
<dbReference type="InterPro" id="IPR027443">
    <property type="entry name" value="IPNS-like_sf"/>
</dbReference>
<dbReference type="GO" id="GO:0046872">
    <property type="term" value="F:metal ion binding"/>
    <property type="evidence" value="ECO:0007669"/>
    <property type="project" value="UniProtKB-KW"/>
</dbReference>
<dbReference type="AlphaFoldDB" id="M8A887"/>
<organism evidence="6">
    <name type="scientific">Triticum urartu</name>
    <name type="common">Red wild einkorn</name>
    <name type="synonym">Crithodium urartu</name>
    <dbReference type="NCBI Taxonomy" id="4572"/>
    <lineage>
        <taxon>Eukaryota</taxon>
        <taxon>Viridiplantae</taxon>
        <taxon>Streptophyta</taxon>
        <taxon>Embryophyta</taxon>
        <taxon>Tracheophyta</taxon>
        <taxon>Spermatophyta</taxon>
        <taxon>Magnoliopsida</taxon>
        <taxon>Liliopsida</taxon>
        <taxon>Poales</taxon>
        <taxon>Poaceae</taxon>
        <taxon>BOP clade</taxon>
        <taxon>Pooideae</taxon>
        <taxon>Triticodae</taxon>
        <taxon>Triticeae</taxon>
        <taxon>Triticinae</taxon>
        <taxon>Triticum</taxon>
    </lineage>
</organism>
<evidence type="ECO:0000256" key="1">
    <source>
        <dbReference type="ARBA" id="ARBA00001962"/>
    </source>
</evidence>
<sequence>MADLVKSFDPVGGEVFGGRYLTWMRSAATNYTQRCSAWTPSPSLVCALRDLAMFETWRRKGYSRPSDKDCIRHTRKRRIRSHRISRLKGNILRKQPLEDSKSMDVGQRRCWFMILEEAHCTPQQAAAAHLFAHAVTLQPPMASACDRLRDLKAFDDTKAGVKGLIDAGITTVPAIFRHPPDTLARAHDEDRFAIPVIDLAGVTTAPSRRAELVAEVKAAAETVGFFQVVNHGVPGPVMSEMLAALRSFNEEPAEARRPYYSRDGQSRVRYHSNFDLFRSPAANWRDTLYLDMAPTGPSPGEIPAACRGIAVEFTREVQRLGGTLFELLSEAMGLNRGFLEQHEAGCLEGLSVVGHYYPASPQPHLTMGTSRHTDPSFLTVLLQDSIGGLQVLHRQRNDEQPVWVDVPAEPGAFTINVGDFLQLLSNDRFRSVEHRVLSKSVGPRVSVACFFRPHGAAAAASVCAPILVGDGAASPPRYRSVTVEELIVHYRDKALDGTSMLDHYRI</sequence>
<gene>
    <name evidence="6" type="ORF">TRIUR3_19662</name>
</gene>
<dbReference type="STRING" id="4572.M8A887"/>
<comment type="cofactor">
    <cofactor evidence="1">
        <name>Fe cation</name>
        <dbReference type="ChEBI" id="CHEBI:24875"/>
    </cofactor>
</comment>
<dbReference type="GO" id="GO:0051213">
    <property type="term" value="F:dioxygenase activity"/>
    <property type="evidence" value="ECO:0007669"/>
    <property type="project" value="UniProtKB-ARBA"/>
</dbReference>
<protein>
    <submittedName>
        <fullName evidence="6">1-aminocyclopropane-1-carboxylate oxidase-like protein 1</fullName>
    </submittedName>
</protein>
<name>M8A887_TRIUA</name>